<proteinExistence type="predicted"/>
<organism evidence="1 2">
    <name type="scientific">Paraglaciecola chathamensis S18K6</name>
    <dbReference type="NCBI Taxonomy" id="1127672"/>
    <lineage>
        <taxon>Bacteria</taxon>
        <taxon>Pseudomonadati</taxon>
        <taxon>Pseudomonadota</taxon>
        <taxon>Gammaproteobacteria</taxon>
        <taxon>Alteromonadales</taxon>
        <taxon>Alteromonadaceae</taxon>
        <taxon>Paraglaciecola</taxon>
    </lineage>
</organism>
<evidence type="ECO:0000313" key="1">
    <source>
        <dbReference type="EMBL" id="GAC11142.1"/>
    </source>
</evidence>
<accession>A0AAV3V345</accession>
<sequence length="55" mass="6397">MRVAYLWPSATEHSFAVYTLRVLSNRVAHHALRLPQSIAFLIRYPCRTSNSFFNS</sequence>
<dbReference type="AlphaFoldDB" id="A0AAV3V345"/>
<reference evidence="1 2" key="1">
    <citation type="journal article" date="2017" name="Antonie Van Leeuwenhoek">
        <title>Rhizobium rhizosphaerae sp. nov., a novel species isolated from rice rhizosphere.</title>
        <authorList>
            <person name="Zhao J.J."/>
            <person name="Zhang J."/>
            <person name="Zhang R.J."/>
            <person name="Zhang C.W."/>
            <person name="Yin H.Q."/>
            <person name="Zhang X.X."/>
        </authorList>
    </citation>
    <scope>NUCLEOTIDE SEQUENCE [LARGE SCALE GENOMIC DNA]</scope>
    <source>
        <strain evidence="1 2">S18K6</strain>
    </source>
</reference>
<dbReference type="Proteomes" id="UP000006320">
    <property type="component" value="Unassembled WGS sequence"/>
</dbReference>
<evidence type="ECO:0000313" key="2">
    <source>
        <dbReference type="Proteomes" id="UP000006320"/>
    </source>
</evidence>
<gene>
    <name evidence="1" type="ORF">GCHA_3203</name>
</gene>
<protein>
    <submittedName>
        <fullName evidence="1">Uncharacterized protein</fullName>
    </submittedName>
</protein>
<comment type="caution">
    <text evidence="1">The sequence shown here is derived from an EMBL/GenBank/DDBJ whole genome shotgun (WGS) entry which is preliminary data.</text>
</comment>
<dbReference type="EMBL" id="BAEM01000040">
    <property type="protein sequence ID" value="GAC11142.1"/>
    <property type="molecule type" value="Genomic_DNA"/>
</dbReference>
<name>A0AAV3V345_9ALTE</name>